<name>A0A2S5GWF3_9BURK</name>
<dbReference type="Pfam" id="PF03886">
    <property type="entry name" value="ABC_trans_aux"/>
    <property type="match status" value="1"/>
</dbReference>
<feature type="compositionally biased region" description="Low complexity" evidence="1">
    <location>
        <begin position="200"/>
        <end position="211"/>
    </location>
</feature>
<dbReference type="OrthoDB" id="5568302at2"/>
<evidence type="ECO:0000313" key="3">
    <source>
        <dbReference type="EMBL" id="PPA77329.1"/>
    </source>
</evidence>
<proteinExistence type="predicted"/>
<organism evidence="3 4">
    <name type="scientific">Achromobacter spanius</name>
    <dbReference type="NCBI Taxonomy" id="217203"/>
    <lineage>
        <taxon>Bacteria</taxon>
        <taxon>Pseudomonadati</taxon>
        <taxon>Pseudomonadota</taxon>
        <taxon>Betaproteobacteria</taxon>
        <taxon>Burkholderiales</taxon>
        <taxon>Alcaligenaceae</taxon>
        <taxon>Achromobacter</taxon>
    </lineage>
</organism>
<comment type="caution">
    <text evidence="3">The sequence shown here is derived from an EMBL/GenBank/DDBJ whole genome shotgun (WGS) entry which is preliminary data.</text>
</comment>
<gene>
    <name evidence="3" type="ORF">C4E15_04680</name>
</gene>
<dbReference type="AlphaFoldDB" id="A0A2S5GWF3"/>
<dbReference type="EMBL" id="PREU01000002">
    <property type="protein sequence ID" value="PPA77329.1"/>
    <property type="molecule type" value="Genomic_DNA"/>
</dbReference>
<dbReference type="Proteomes" id="UP000239990">
    <property type="component" value="Unassembled WGS sequence"/>
</dbReference>
<protein>
    <recommendedName>
        <fullName evidence="2">ABC-type transport auxiliary lipoprotein component domain-containing protein</fullName>
    </recommendedName>
</protein>
<evidence type="ECO:0000256" key="1">
    <source>
        <dbReference type="SAM" id="MobiDB-lite"/>
    </source>
</evidence>
<dbReference type="InterPro" id="IPR005586">
    <property type="entry name" value="ABC_trans_aux"/>
</dbReference>
<dbReference type="SUPFAM" id="SSF159594">
    <property type="entry name" value="XCC0632-like"/>
    <property type="match status" value="1"/>
</dbReference>
<evidence type="ECO:0000313" key="4">
    <source>
        <dbReference type="Proteomes" id="UP000239990"/>
    </source>
</evidence>
<reference evidence="3 4" key="1">
    <citation type="submission" date="2018-02" db="EMBL/GenBank/DDBJ databases">
        <title>Draft Genome of Achromobacter spanius stain 6.</title>
        <authorList>
            <person name="Gunasekera T.S."/>
            <person name="Radwan O."/>
            <person name="Ruiz O.N."/>
        </authorList>
    </citation>
    <scope>NUCLEOTIDE SEQUENCE [LARGE SCALE GENOMIC DNA]</scope>
    <source>
        <strain evidence="3 4">6</strain>
    </source>
</reference>
<sequence>MKMRSAVLLLTVTLTLTLAGCGIGRVPAPPSVFDLGLDAKPVPALPARAPIAMSVQAPPALSDTSMIWRVGDSAAPRAYATFRWASSPSELVRQRITDRLSRQGAVLADRVNLQMPQLQLTLMQFEQVYADDGQSSEGRILLQAVLLNGRNVVDQKRIQVRVPTPTQDAAGGVAALRQATDEASDQLAQWLAATVRSASAATSEPASAVASGATSETAPRRGFGPRPGPNFEPAFNPSAGSRPGN</sequence>
<feature type="region of interest" description="Disordered" evidence="1">
    <location>
        <begin position="200"/>
        <end position="245"/>
    </location>
</feature>
<dbReference type="Gene3D" id="3.40.50.10610">
    <property type="entry name" value="ABC-type transport auxiliary lipoprotein component"/>
    <property type="match status" value="1"/>
</dbReference>
<accession>A0A2S5GWF3</accession>
<dbReference type="PROSITE" id="PS51257">
    <property type="entry name" value="PROKAR_LIPOPROTEIN"/>
    <property type="match status" value="1"/>
</dbReference>
<feature type="domain" description="ABC-type transport auxiliary lipoprotein component" evidence="2">
    <location>
        <begin position="54"/>
        <end position="188"/>
    </location>
</feature>
<evidence type="ECO:0000259" key="2">
    <source>
        <dbReference type="Pfam" id="PF03886"/>
    </source>
</evidence>